<dbReference type="EMBL" id="VCEB01000010">
    <property type="protein sequence ID" value="KAB0372833.1"/>
    <property type="molecule type" value="Genomic_DNA"/>
</dbReference>
<proteinExistence type="inferred from homology"/>
<evidence type="ECO:0000313" key="3">
    <source>
        <dbReference type="Proteomes" id="UP000326062"/>
    </source>
</evidence>
<protein>
    <recommendedName>
        <fullName evidence="4">Charged multivesicular body protein 3</fullName>
    </recommendedName>
</protein>
<reference evidence="2 3" key="1">
    <citation type="submission" date="2019-06" db="EMBL/GenBank/DDBJ databases">
        <title>Discovery of a novel chromosome fission-fusion reversal in muntjac.</title>
        <authorList>
            <person name="Mudd A.B."/>
            <person name="Bredeson J.V."/>
            <person name="Baum R."/>
            <person name="Hockemeyer D."/>
            <person name="Rokhsar D.S."/>
        </authorList>
    </citation>
    <scope>NUCLEOTIDE SEQUENCE [LARGE SCALE GENOMIC DNA]</scope>
    <source>
        <strain evidence="2">UCam_UCB_Mr</strain>
        <tissue evidence="2">Fibroblast cell line</tissue>
    </source>
</reference>
<dbReference type="Gene3D" id="6.10.140.1230">
    <property type="match status" value="1"/>
</dbReference>
<evidence type="ECO:0008006" key="4">
    <source>
        <dbReference type="Google" id="ProtNLM"/>
    </source>
</evidence>
<sequence>MGLFGKTQKKPPKELVNEWSLKIKKEMRVSMNDAAKKGQKDVCMVLAKEMIQLCEWLVLLQKSTEVMKAMQHLVKILEIQAIMRELSKEMMKAGIIEKMLEDTFESAGNQEEMQEAAAIEIDRILFDITIGALGKRPSKVTDALPEPTPPGAMAA</sequence>
<dbReference type="Pfam" id="PF03357">
    <property type="entry name" value="Snf7"/>
    <property type="match status" value="1"/>
</dbReference>
<comment type="caution">
    <text evidence="2">The sequence shown here is derived from an EMBL/GenBank/DDBJ whole genome shotgun (WGS) entry which is preliminary data.</text>
</comment>
<accession>A0A5N3XGI1</accession>
<dbReference type="AlphaFoldDB" id="A0A5N3XGI1"/>
<dbReference type="InterPro" id="IPR005024">
    <property type="entry name" value="Snf7_fam"/>
</dbReference>
<evidence type="ECO:0000313" key="2">
    <source>
        <dbReference type="EMBL" id="KAB0372833.1"/>
    </source>
</evidence>
<keyword evidence="3" id="KW-1185">Reference proteome</keyword>
<dbReference type="GO" id="GO:0007034">
    <property type="term" value="P:vacuolar transport"/>
    <property type="evidence" value="ECO:0007669"/>
    <property type="project" value="InterPro"/>
</dbReference>
<evidence type="ECO:0000256" key="1">
    <source>
        <dbReference type="ARBA" id="ARBA00006190"/>
    </source>
</evidence>
<comment type="similarity">
    <text evidence="1">Belongs to the SNF7 family.</text>
</comment>
<dbReference type="PANTHER" id="PTHR10476">
    <property type="entry name" value="CHARGED MULTIVESICULAR BODY PROTEIN"/>
    <property type="match status" value="1"/>
</dbReference>
<dbReference type="Proteomes" id="UP000326062">
    <property type="component" value="Chromosome 9"/>
</dbReference>
<gene>
    <name evidence="2" type="ORF">FD755_015586</name>
</gene>
<organism evidence="2 3">
    <name type="scientific">Muntiacus reevesi</name>
    <name type="common">Reeves' muntjac</name>
    <name type="synonym">Cervus reevesi</name>
    <dbReference type="NCBI Taxonomy" id="9886"/>
    <lineage>
        <taxon>Eukaryota</taxon>
        <taxon>Metazoa</taxon>
        <taxon>Chordata</taxon>
        <taxon>Craniata</taxon>
        <taxon>Vertebrata</taxon>
        <taxon>Euteleostomi</taxon>
        <taxon>Mammalia</taxon>
        <taxon>Eutheria</taxon>
        <taxon>Laurasiatheria</taxon>
        <taxon>Artiodactyla</taxon>
        <taxon>Ruminantia</taxon>
        <taxon>Pecora</taxon>
        <taxon>Cervidae</taxon>
        <taxon>Muntiacinae</taxon>
        <taxon>Muntiacus</taxon>
    </lineage>
</organism>
<name>A0A5N3XGI1_MUNRE</name>